<organism evidence="3 4">
    <name type="scientific">Hymenoscyphus albidus</name>
    <dbReference type="NCBI Taxonomy" id="595503"/>
    <lineage>
        <taxon>Eukaryota</taxon>
        <taxon>Fungi</taxon>
        <taxon>Dikarya</taxon>
        <taxon>Ascomycota</taxon>
        <taxon>Pezizomycotina</taxon>
        <taxon>Leotiomycetes</taxon>
        <taxon>Helotiales</taxon>
        <taxon>Helotiaceae</taxon>
        <taxon>Hymenoscyphus</taxon>
    </lineage>
</organism>
<keyword evidence="2" id="KW-0472">Membrane</keyword>
<keyword evidence="4" id="KW-1185">Reference proteome</keyword>
<dbReference type="GO" id="GO:0015297">
    <property type="term" value="F:antiporter activity"/>
    <property type="evidence" value="ECO:0007669"/>
    <property type="project" value="InterPro"/>
</dbReference>
<dbReference type="Pfam" id="PF01554">
    <property type="entry name" value="MatE"/>
    <property type="match status" value="1"/>
</dbReference>
<accession>A0A9N9LQP9</accession>
<proteinExistence type="inferred from homology"/>
<name>A0A9N9LQP9_9HELO</name>
<dbReference type="OrthoDB" id="2126698at2759"/>
<protein>
    <submittedName>
        <fullName evidence="3">Uncharacterized protein</fullName>
    </submittedName>
</protein>
<keyword evidence="2" id="KW-0812">Transmembrane</keyword>
<evidence type="ECO:0000256" key="2">
    <source>
        <dbReference type="SAM" id="Phobius"/>
    </source>
</evidence>
<comment type="similarity">
    <text evidence="1">Belongs to the multi antimicrobial extrusion (MATE) (TC 2.A.66.1) family.</text>
</comment>
<dbReference type="Proteomes" id="UP000701801">
    <property type="component" value="Unassembled WGS sequence"/>
</dbReference>
<dbReference type="AlphaFoldDB" id="A0A9N9LQP9"/>
<feature type="transmembrane region" description="Helical" evidence="2">
    <location>
        <begin position="179"/>
        <end position="202"/>
    </location>
</feature>
<feature type="transmembrane region" description="Helical" evidence="2">
    <location>
        <begin position="119"/>
        <end position="141"/>
    </location>
</feature>
<keyword evidence="2" id="KW-1133">Transmembrane helix</keyword>
<evidence type="ECO:0000256" key="1">
    <source>
        <dbReference type="ARBA" id="ARBA00010199"/>
    </source>
</evidence>
<comment type="caution">
    <text evidence="3">The sequence shown here is derived from an EMBL/GenBank/DDBJ whole genome shotgun (WGS) entry which is preliminary data.</text>
</comment>
<evidence type="ECO:0000313" key="4">
    <source>
        <dbReference type="Proteomes" id="UP000701801"/>
    </source>
</evidence>
<sequence length="221" mass="23454">MARIALQACLMVEVECIGFEVLTVLAGLEGTTELCAQTLLVTLCGFIFKVPFSIGIAASTQIADLLGSGSPSEAKYVARLGLVLAGGIGSVILLLVLFFRKQIPAIFTSEEEVAGLMLITIPLVAVFTLIDAIAGVFTGIIRGTGKHYIGALIQAVGYYAIGLPCSIVTAFTLGWHLDGLWAGISIAMFIICVSQGFYVFILDWDKLVEEAKSRNALDSES</sequence>
<dbReference type="GO" id="GO:0042910">
    <property type="term" value="F:xenobiotic transmembrane transporter activity"/>
    <property type="evidence" value="ECO:0007669"/>
    <property type="project" value="InterPro"/>
</dbReference>
<dbReference type="GO" id="GO:0016020">
    <property type="term" value="C:membrane"/>
    <property type="evidence" value="ECO:0007669"/>
    <property type="project" value="InterPro"/>
</dbReference>
<feature type="transmembrane region" description="Helical" evidence="2">
    <location>
        <begin position="80"/>
        <end position="99"/>
    </location>
</feature>
<feature type="transmembrane region" description="Helical" evidence="2">
    <location>
        <begin position="148"/>
        <end position="173"/>
    </location>
</feature>
<reference evidence="3" key="1">
    <citation type="submission" date="2021-07" db="EMBL/GenBank/DDBJ databases">
        <authorList>
            <person name="Durling M."/>
        </authorList>
    </citation>
    <scope>NUCLEOTIDE SEQUENCE</scope>
</reference>
<gene>
    <name evidence="3" type="ORF">HYALB_00007772</name>
</gene>
<dbReference type="EMBL" id="CAJVRM010000218">
    <property type="protein sequence ID" value="CAG8977440.1"/>
    <property type="molecule type" value="Genomic_DNA"/>
</dbReference>
<dbReference type="PANTHER" id="PTHR11206">
    <property type="entry name" value="MULTIDRUG RESISTANCE PROTEIN"/>
    <property type="match status" value="1"/>
</dbReference>
<evidence type="ECO:0000313" key="3">
    <source>
        <dbReference type="EMBL" id="CAG8977440.1"/>
    </source>
</evidence>
<feature type="transmembrane region" description="Helical" evidence="2">
    <location>
        <begin position="40"/>
        <end position="59"/>
    </location>
</feature>
<dbReference type="InterPro" id="IPR002528">
    <property type="entry name" value="MATE_fam"/>
</dbReference>